<dbReference type="OrthoDB" id="9760324at2"/>
<dbReference type="Pfam" id="PF02645">
    <property type="entry name" value="DegV"/>
    <property type="match status" value="1"/>
</dbReference>
<dbReference type="GO" id="GO:0008289">
    <property type="term" value="F:lipid binding"/>
    <property type="evidence" value="ECO:0007669"/>
    <property type="project" value="UniProtKB-KW"/>
</dbReference>
<dbReference type="EMBL" id="VDFW01000020">
    <property type="protein sequence ID" value="TNC23363.1"/>
    <property type="molecule type" value="Genomic_DNA"/>
</dbReference>
<dbReference type="SUPFAM" id="SSF82549">
    <property type="entry name" value="DAK1/DegV-like"/>
    <property type="match status" value="1"/>
</dbReference>
<dbReference type="Gene3D" id="3.30.1180.10">
    <property type="match status" value="1"/>
</dbReference>
<dbReference type="Proteomes" id="UP000305546">
    <property type="component" value="Unassembled WGS sequence"/>
</dbReference>
<dbReference type="PANTHER" id="PTHR33434:SF2">
    <property type="entry name" value="FATTY ACID-BINDING PROTEIN TM_1468"/>
    <property type="match status" value="1"/>
</dbReference>
<name>A0A5C4LX40_9PSEU</name>
<reference evidence="2 3" key="1">
    <citation type="submission" date="2019-06" db="EMBL/GenBank/DDBJ databases">
        <title>Amycolatopsis alkalitolerans sp. nov., isolated from Gastrodia elata Blume.</title>
        <authorList>
            <person name="Narsing Rao M.P."/>
            <person name="Li W.J."/>
        </authorList>
    </citation>
    <scope>NUCLEOTIDE SEQUENCE [LARGE SCALE GENOMIC DNA]</scope>
    <source>
        <strain evidence="2 3">SYSUP0005</strain>
    </source>
</reference>
<accession>A0A5C4LX40</accession>
<dbReference type="InterPro" id="IPR050270">
    <property type="entry name" value="DegV_domain_contain"/>
</dbReference>
<keyword evidence="3" id="KW-1185">Reference proteome</keyword>
<comment type="caution">
    <text evidence="2">The sequence shown here is derived from an EMBL/GenBank/DDBJ whole genome shotgun (WGS) entry which is preliminary data.</text>
</comment>
<evidence type="ECO:0000256" key="1">
    <source>
        <dbReference type="ARBA" id="ARBA00023121"/>
    </source>
</evidence>
<dbReference type="PANTHER" id="PTHR33434">
    <property type="entry name" value="DEGV DOMAIN-CONTAINING PROTEIN DR_1986-RELATED"/>
    <property type="match status" value="1"/>
</dbReference>
<protein>
    <submittedName>
        <fullName evidence="2">DegV family protein</fullName>
    </submittedName>
</protein>
<dbReference type="PROSITE" id="PS51482">
    <property type="entry name" value="DEGV"/>
    <property type="match status" value="1"/>
</dbReference>
<dbReference type="Gene3D" id="3.40.50.10170">
    <property type="match status" value="1"/>
</dbReference>
<proteinExistence type="predicted"/>
<dbReference type="NCBIfam" id="TIGR00762">
    <property type="entry name" value="DegV"/>
    <property type="match status" value="1"/>
</dbReference>
<sequence>MSPHVAVVTDSTASLSDQLIKQWGIKVIQLQLQVEDRIDDEARFDRDELVESLRLNRQVATAPPDPGAFFWNYQDAVSEGASAIVSVHISSRMSATVQAAQEAARQVRIPVYTLDSGTVGMSLGFAVLSAARAAAAGAHVSRVIEAAERRFTSTSELIYVDTLEYLRRGGRIGAAQAMLGTALSIKPLLTVKSGEVAPLARVPGARRAVNKLVDIAAQRAGSHPSEVAVSCFRPTDRELAVVGQLRQHVQNLRELSIVESSVVVGSHVGPGAMSITVSPV</sequence>
<dbReference type="InterPro" id="IPR043168">
    <property type="entry name" value="DegV_C"/>
</dbReference>
<evidence type="ECO:0000313" key="2">
    <source>
        <dbReference type="EMBL" id="TNC23363.1"/>
    </source>
</evidence>
<organism evidence="2 3">
    <name type="scientific">Amycolatopsis alkalitolerans</name>
    <dbReference type="NCBI Taxonomy" id="2547244"/>
    <lineage>
        <taxon>Bacteria</taxon>
        <taxon>Bacillati</taxon>
        <taxon>Actinomycetota</taxon>
        <taxon>Actinomycetes</taxon>
        <taxon>Pseudonocardiales</taxon>
        <taxon>Pseudonocardiaceae</taxon>
        <taxon>Amycolatopsis</taxon>
    </lineage>
</organism>
<evidence type="ECO:0000313" key="3">
    <source>
        <dbReference type="Proteomes" id="UP000305546"/>
    </source>
</evidence>
<dbReference type="AlphaFoldDB" id="A0A5C4LX40"/>
<gene>
    <name evidence="2" type="ORF">FG385_21740</name>
</gene>
<keyword evidence="1" id="KW-0446">Lipid-binding</keyword>
<dbReference type="RefSeq" id="WP_139098607.1">
    <property type="nucleotide sequence ID" value="NZ_VDFW01000020.1"/>
</dbReference>
<dbReference type="InterPro" id="IPR003797">
    <property type="entry name" value="DegV"/>
</dbReference>